<dbReference type="Pfam" id="PF02626">
    <property type="entry name" value="CT_A_B"/>
    <property type="match status" value="1"/>
</dbReference>
<feature type="domain" description="Carboxyltransferase" evidence="4">
    <location>
        <begin position="24"/>
        <end position="313"/>
    </location>
</feature>
<dbReference type="Gene3D" id="2.40.100.10">
    <property type="entry name" value="Cyclophilin-like"/>
    <property type="match status" value="1"/>
</dbReference>
<evidence type="ECO:0000313" key="6">
    <source>
        <dbReference type="Proteomes" id="UP000192610"/>
    </source>
</evidence>
<dbReference type="Proteomes" id="UP000192610">
    <property type="component" value="Unassembled WGS sequence"/>
</dbReference>
<keyword evidence="1" id="KW-0547">Nucleotide-binding</keyword>
<gene>
    <name evidence="5" type="ORF">A4H97_27835</name>
</gene>
<dbReference type="GO" id="GO:0005524">
    <property type="term" value="F:ATP binding"/>
    <property type="evidence" value="ECO:0007669"/>
    <property type="project" value="UniProtKB-KW"/>
</dbReference>
<dbReference type="PANTHER" id="PTHR43309">
    <property type="entry name" value="5-OXOPROLINASE SUBUNIT C"/>
    <property type="match status" value="1"/>
</dbReference>
<dbReference type="GO" id="GO:0016787">
    <property type="term" value="F:hydrolase activity"/>
    <property type="evidence" value="ECO:0007669"/>
    <property type="project" value="UniProtKB-KW"/>
</dbReference>
<evidence type="ECO:0000259" key="4">
    <source>
        <dbReference type="SMART" id="SM00797"/>
    </source>
</evidence>
<dbReference type="OrthoDB" id="9782422at2"/>
<dbReference type="RefSeq" id="WP_081199981.1">
    <property type="nucleotide sequence ID" value="NZ_FOCZ01000015.1"/>
</dbReference>
<keyword evidence="6" id="KW-1185">Reference proteome</keyword>
<keyword evidence="3" id="KW-0067">ATP-binding</keyword>
<dbReference type="PANTHER" id="PTHR43309:SF5">
    <property type="entry name" value="5-OXOPROLINASE SUBUNIT C"/>
    <property type="match status" value="1"/>
</dbReference>
<accession>A0A1V9EU86</accession>
<sequence>MSLTIIKPGLLDTLQDLGRPGYGGLGINRGGVMDRYAAQVANMLVGNEVREAVIEIHFPGAQFLFEQNTLISITGGHFNAMLNDEPIPLWHPIVVRKNAVLHFPKLQNGNRCYLAVHGGFCVPQWLNSYSTHLKAGAGGFHGRKLEKGDEIPFKESSIYFAGLLKPGKEFEALKWGVDTGSTYLHPNEIFFIEGNEWEQLTYQSQKAFLQDNFTVHPFSDRMGYQLKGVDLHRSANTELVSSAVSFGTIQLLPNGQLIVLMADHQTTGGYPRIGHVISAHLPKLAQLRPSDVIHFIKTDITNAEQLLIAQQQELNILQRACTERLNSLYVKH</sequence>
<protein>
    <recommendedName>
        <fullName evidence="4">Carboxyltransferase domain-containing protein</fullName>
    </recommendedName>
</protein>
<dbReference type="NCBIfam" id="TIGR00724">
    <property type="entry name" value="urea_amlyse_rel"/>
    <property type="match status" value="1"/>
</dbReference>
<dbReference type="STRING" id="354355.SAMN05660816_05868"/>
<evidence type="ECO:0000256" key="2">
    <source>
        <dbReference type="ARBA" id="ARBA00022801"/>
    </source>
</evidence>
<dbReference type="EMBL" id="LVXG01000013">
    <property type="protein sequence ID" value="OQP49710.1"/>
    <property type="molecule type" value="Genomic_DNA"/>
</dbReference>
<dbReference type="AlphaFoldDB" id="A0A1V9EU86"/>
<dbReference type="SMART" id="SM00797">
    <property type="entry name" value="AHS2"/>
    <property type="match status" value="1"/>
</dbReference>
<dbReference type="InterPro" id="IPR029000">
    <property type="entry name" value="Cyclophilin-like_dom_sf"/>
</dbReference>
<keyword evidence="2" id="KW-0378">Hydrolase</keyword>
<dbReference type="InterPro" id="IPR003778">
    <property type="entry name" value="CT_A_B"/>
</dbReference>
<dbReference type="InterPro" id="IPR052708">
    <property type="entry name" value="PxpC"/>
</dbReference>
<evidence type="ECO:0000256" key="3">
    <source>
        <dbReference type="ARBA" id="ARBA00022840"/>
    </source>
</evidence>
<reference evidence="6" key="1">
    <citation type="submission" date="2016-04" db="EMBL/GenBank/DDBJ databases">
        <authorList>
            <person name="Chen L."/>
            <person name="Zhuang W."/>
            <person name="Wang G."/>
        </authorList>
    </citation>
    <scope>NUCLEOTIDE SEQUENCE [LARGE SCALE GENOMIC DNA]</scope>
    <source>
        <strain evidence="6">17621</strain>
    </source>
</reference>
<evidence type="ECO:0000256" key="1">
    <source>
        <dbReference type="ARBA" id="ARBA00022741"/>
    </source>
</evidence>
<dbReference type="SUPFAM" id="SSF50891">
    <property type="entry name" value="Cyclophilin-like"/>
    <property type="match status" value="1"/>
</dbReference>
<organism evidence="5 6">
    <name type="scientific">Niastella yeongjuensis</name>
    <dbReference type="NCBI Taxonomy" id="354355"/>
    <lineage>
        <taxon>Bacteria</taxon>
        <taxon>Pseudomonadati</taxon>
        <taxon>Bacteroidota</taxon>
        <taxon>Chitinophagia</taxon>
        <taxon>Chitinophagales</taxon>
        <taxon>Chitinophagaceae</taxon>
        <taxon>Niastella</taxon>
    </lineage>
</organism>
<proteinExistence type="predicted"/>
<evidence type="ECO:0000313" key="5">
    <source>
        <dbReference type="EMBL" id="OQP49710.1"/>
    </source>
</evidence>
<name>A0A1V9EU86_9BACT</name>
<comment type="caution">
    <text evidence="5">The sequence shown here is derived from an EMBL/GenBank/DDBJ whole genome shotgun (WGS) entry which is preliminary data.</text>
</comment>